<feature type="binding site" description="axial binding residue" evidence="6">
    <location>
        <position position="467"/>
    </location>
    <ligand>
        <name>heme</name>
        <dbReference type="ChEBI" id="CHEBI:30413"/>
    </ligand>
    <ligandPart>
        <name>Fe</name>
        <dbReference type="ChEBI" id="CHEBI:18248"/>
    </ligandPart>
</feature>
<dbReference type="Proteomes" id="UP000594263">
    <property type="component" value="Unplaced"/>
</dbReference>
<protein>
    <recommendedName>
        <fullName evidence="9">Cytochrome P450</fullName>
    </recommendedName>
</protein>
<dbReference type="EnsemblPlants" id="Kaladp0010s0222.1.v1.1">
    <property type="protein sequence ID" value="Kaladp0010s0222.1.v1.1.CDS.1"/>
    <property type="gene ID" value="Kaladp0010s0222.v1.1"/>
</dbReference>
<evidence type="ECO:0000313" key="8">
    <source>
        <dbReference type="Proteomes" id="UP000594263"/>
    </source>
</evidence>
<dbReference type="InterPro" id="IPR002401">
    <property type="entry name" value="Cyt_P450_E_grp-I"/>
</dbReference>
<evidence type="ECO:0000256" key="2">
    <source>
        <dbReference type="ARBA" id="ARBA00010617"/>
    </source>
</evidence>
<organism evidence="7 8">
    <name type="scientific">Kalanchoe fedtschenkoi</name>
    <name type="common">Lavender scallops</name>
    <name type="synonym">South American air plant</name>
    <dbReference type="NCBI Taxonomy" id="63787"/>
    <lineage>
        <taxon>Eukaryota</taxon>
        <taxon>Viridiplantae</taxon>
        <taxon>Streptophyta</taxon>
        <taxon>Embryophyta</taxon>
        <taxon>Tracheophyta</taxon>
        <taxon>Spermatophyta</taxon>
        <taxon>Magnoliopsida</taxon>
        <taxon>eudicotyledons</taxon>
        <taxon>Gunneridae</taxon>
        <taxon>Pentapetalae</taxon>
        <taxon>Saxifragales</taxon>
        <taxon>Crassulaceae</taxon>
        <taxon>Kalanchoe</taxon>
    </lineage>
</organism>
<keyword evidence="3 6" id="KW-0479">Metal-binding</keyword>
<reference evidence="7" key="1">
    <citation type="submission" date="2021-01" db="UniProtKB">
        <authorList>
            <consortium name="EnsemblPlants"/>
        </authorList>
    </citation>
    <scope>IDENTIFICATION</scope>
</reference>
<evidence type="ECO:0000256" key="6">
    <source>
        <dbReference type="PIRSR" id="PIRSR602401-1"/>
    </source>
</evidence>
<dbReference type="Gramene" id="Kaladp0010s0222.1.v1.1">
    <property type="protein sequence ID" value="Kaladp0010s0222.1.v1.1.CDS.1"/>
    <property type="gene ID" value="Kaladp0010s0222.v1.1"/>
</dbReference>
<dbReference type="Pfam" id="PF00067">
    <property type="entry name" value="p450"/>
    <property type="match status" value="1"/>
</dbReference>
<evidence type="ECO:0000256" key="5">
    <source>
        <dbReference type="ARBA" id="ARBA00023004"/>
    </source>
</evidence>
<dbReference type="PANTHER" id="PTHR24296">
    <property type="entry name" value="CYTOCHROME P450"/>
    <property type="match status" value="1"/>
</dbReference>
<accession>A0A7N0RFJ4</accession>
<sequence length="520" mass="59117">MSTLAILSATFLSLSLSLSLIWILFRSKITSPLTKWPLVGHFASLIFSNLEINDYAAYLLGLSGHTAHLKGPSFTGIEFVLTSNPENIHYICGSNTSNYYRGEHYKDVFEIWGDGILVAESQWWKFQRRLNHSLVRQSGFMSLVENATNQMLKDGLLPILDRAAELGFWVDMQDLSRRFTLELTCKFLLGIDLDSLSVDLPEVPFSKAIEDMEEAIFYRHLKPLRLWKLQRWLGIGVEGKSTKAKAILDEFVYRQISLKRDKIACKEGKEDEDLDMLSRFMAVREEALSHDQQAHNPNKDTSAKVMSDRFLRDSVVNMLTAGRDTTSVAFAWFFWLVSTHPSIEAKLRQELKEAFHLKEGDKWPYPSYQAMSKLVFLHGALCEALRLYPPVPFNRRTAIGPDTLPSGHRVDKGKEIIISTYTLGRMESVWGSDCLEFKPERWISDKGGIVHVTSNKFNAFSAGANQCLGKELAMLEMKMVAAAVVWNYHFEVVEGHSVDADSSIMYYMKHGLKVHVAKKV</sequence>
<keyword evidence="4" id="KW-0560">Oxidoreductase</keyword>
<keyword evidence="5 6" id="KW-0408">Iron</keyword>
<dbReference type="SUPFAM" id="SSF48264">
    <property type="entry name" value="Cytochrome P450"/>
    <property type="match status" value="1"/>
</dbReference>
<dbReference type="AlphaFoldDB" id="A0A7N0RFJ4"/>
<keyword evidence="8" id="KW-1185">Reference proteome</keyword>
<keyword evidence="6" id="KW-0349">Heme</keyword>
<dbReference type="InterPro" id="IPR036396">
    <property type="entry name" value="Cyt_P450_sf"/>
</dbReference>
<dbReference type="GO" id="GO:0004497">
    <property type="term" value="F:monooxygenase activity"/>
    <property type="evidence" value="ECO:0007669"/>
    <property type="project" value="InterPro"/>
</dbReference>
<proteinExistence type="inferred from homology"/>
<evidence type="ECO:0000313" key="7">
    <source>
        <dbReference type="EnsemblPlants" id="Kaladp0010s0222.1.v1.1.CDS.1"/>
    </source>
</evidence>
<comment type="cofactor">
    <cofactor evidence="1 6">
        <name>heme</name>
        <dbReference type="ChEBI" id="CHEBI:30413"/>
    </cofactor>
</comment>
<dbReference type="GO" id="GO:0020037">
    <property type="term" value="F:heme binding"/>
    <property type="evidence" value="ECO:0007669"/>
    <property type="project" value="InterPro"/>
</dbReference>
<dbReference type="GO" id="GO:0016705">
    <property type="term" value="F:oxidoreductase activity, acting on paired donors, with incorporation or reduction of molecular oxygen"/>
    <property type="evidence" value="ECO:0007669"/>
    <property type="project" value="InterPro"/>
</dbReference>
<dbReference type="PRINTS" id="PR00385">
    <property type="entry name" value="P450"/>
</dbReference>
<dbReference type="InterPro" id="IPR001128">
    <property type="entry name" value="Cyt_P450"/>
</dbReference>
<name>A0A7N0RFJ4_KALFE</name>
<evidence type="ECO:0000256" key="1">
    <source>
        <dbReference type="ARBA" id="ARBA00001971"/>
    </source>
</evidence>
<dbReference type="GO" id="GO:0005506">
    <property type="term" value="F:iron ion binding"/>
    <property type="evidence" value="ECO:0007669"/>
    <property type="project" value="InterPro"/>
</dbReference>
<comment type="similarity">
    <text evidence="2">Belongs to the cytochrome P450 family.</text>
</comment>
<evidence type="ECO:0000256" key="4">
    <source>
        <dbReference type="ARBA" id="ARBA00023002"/>
    </source>
</evidence>
<dbReference type="PRINTS" id="PR00463">
    <property type="entry name" value="EP450I"/>
</dbReference>
<evidence type="ECO:0008006" key="9">
    <source>
        <dbReference type="Google" id="ProtNLM"/>
    </source>
</evidence>
<evidence type="ECO:0000256" key="3">
    <source>
        <dbReference type="ARBA" id="ARBA00022723"/>
    </source>
</evidence>
<dbReference type="Gene3D" id="1.10.630.10">
    <property type="entry name" value="Cytochrome P450"/>
    <property type="match status" value="1"/>
</dbReference>
<dbReference type="OMA" id="ERKMVMT"/>
<dbReference type="CDD" id="cd11064">
    <property type="entry name" value="CYP86A"/>
    <property type="match status" value="1"/>
</dbReference>